<reference evidence="5" key="1">
    <citation type="submission" date="2014-05" db="EMBL/GenBank/DDBJ databases">
        <title>Whole genome sequencing of Lactobacillus casei NRIC0644.</title>
        <authorList>
            <person name="Atarashi H."/>
            <person name="Yoshida Y."/>
            <person name="Fujimura S."/>
            <person name="Tanaka N."/>
            <person name="Shiwa Y."/>
            <person name="Yoshikawa H."/>
            <person name="Okada S."/>
            <person name="Nakagawa J."/>
        </authorList>
    </citation>
    <scope>NUCLEOTIDE SEQUENCE [LARGE SCALE GENOMIC DNA]</scope>
    <source>
        <strain evidence="5">NRIC0644</strain>
    </source>
</reference>
<feature type="DNA-binding region" description="H-T-H motif" evidence="2">
    <location>
        <begin position="31"/>
        <end position="50"/>
    </location>
</feature>
<dbReference type="AlphaFoldDB" id="A0A0C9Q7K8"/>
<dbReference type="GO" id="GO:0003677">
    <property type="term" value="F:DNA binding"/>
    <property type="evidence" value="ECO:0007669"/>
    <property type="project" value="UniProtKB-UniRule"/>
</dbReference>
<dbReference type="InterPro" id="IPR001647">
    <property type="entry name" value="HTH_TetR"/>
</dbReference>
<protein>
    <submittedName>
        <fullName evidence="4">Transcriptional regulator</fullName>
    </submittedName>
</protein>
<keyword evidence="1 2" id="KW-0238">DNA-binding</keyword>
<evidence type="ECO:0000259" key="3">
    <source>
        <dbReference type="PROSITE" id="PS50977"/>
    </source>
</evidence>
<sequence>MKNVVTDPEKVTRILKTATEIFGQQGFIKSKTDQIANQAQVSKGLLFHYFGNKQALYLDAFKYAYHRIYDHMDPKKWQNAPGLAAMMTTAVKYELKLQFKFPAEYRLMMQAYADLPHFPEPLRQQVQQETTAISAEADRIFREKIEQLPRREGLSVDDVFGVVSALIAQQTAVTTRLIASGHYRKFEDLQSVVETMARQLLIVEHGFLPDES</sequence>
<evidence type="ECO:0000256" key="2">
    <source>
        <dbReference type="PROSITE-ProRule" id="PRU00335"/>
    </source>
</evidence>
<comment type="caution">
    <text evidence="4">The sequence shown here is derived from an EMBL/GenBank/DDBJ whole genome shotgun (WGS) entry which is preliminary data.</text>
</comment>
<name>A0A0C9Q7K8_LACPA</name>
<proteinExistence type="predicted"/>
<accession>A0A0C9Q7K8</accession>
<dbReference type="PANTHER" id="PTHR30328:SF54">
    <property type="entry name" value="HTH-TYPE TRANSCRIPTIONAL REPRESSOR SCO4008"/>
    <property type="match status" value="1"/>
</dbReference>
<dbReference type="EMBL" id="BAYM01000029">
    <property type="protein sequence ID" value="GAN35817.1"/>
    <property type="molecule type" value="Genomic_DNA"/>
</dbReference>
<dbReference type="Gene3D" id="1.10.10.60">
    <property type="entry name" value="Homeodomain-like"/>
    <property type="match status" value="1"/>
</dbReference>
<dbReference type="GO" id="GO:0006355">
    <property type="term" value="P:regulation of DNA-templated transcription"/>
    <property type="evidence" value="ECO:0007669"/>
    <property type="project" value="UniProtKB-ARBA"/>
</dbReference>
<dbReference type="Gene3D" id="1.10.357.10">
    <property type="entry name" value="Tetracycline Repressor, domain 2"/>
    <property type="match status" value="1"/>
</dbReference>
<dbReference type="PRINTS" id="PR00455">
    <property type="entry name" value="HTHTETR"/>
</dbReference>
<dbReference type="InterPro" id="IPR009057">
    <property type="entry name" value="Homeodomain-like_sf"/>
</dbReference>
<evidence type="ECO:0000256" key="1">
    <source>
        <dbReference type="ARBA" id="ARBA00023125"/>
    </source>
</evidence>
<gene>
    <name evidence="4" type="ORF">LC0644_0406</name>
</gene>
<evidence type="ECO:0000313" key="4">
    <source>
        <dbReference type="EMBL" id="GAN35817.1"/>
    </source>
</evidence>
<organism evidence="4 5">
    <name type="scientific">Lacticaseibacillus paracasei NRIC 0644</name>
    <dbReference type="NCBI Taxonomy" id="1435038"/>
    <lineage>
        <taxon>Bacteria</taxon>
        <taxon>Bacillati</taxon>
        <taxon>Bacillota</taxon>
        <taxon>Bacilli</taxon>
        <taxon>Lactobacillales</taxon>
        <taxon>Lactobacillaceae</taxon>
        <taxon>Lacticaseibacillus</taxon>
    </lineage>
</organism>
<dbReference type="PROSITE" id="PS50977">
    <property type="entry name" value="HTH_TETR_2"/>
    <property type="match status" value="1"/>
</dbReference>
<dbReference type="RefSeq" id="WP_003566214.1">
    <property type="nucleotide sequence ID" value="NZ_BAYM01000029.1"/>
</dbReference>
<dbReference type="SUPFAM" id="SSF46689">
    <property type="entry name" value="Homeodomain-like"/>
    <property type="match status" value="1"/>
</dbReference>
<dbReference type="GeneID" id="57090572"/>
<evidence type="ECO:0000313" key="5">
    <source>
        <dbReference type="Proteomes" id="UP000032552"/>
    </source>
</evidence>
<dbReference type="Proteomes" id="UP000032552">
    <property type="component" value="Unassembled WGS sequence"/>
</dbReference>
<feature type="domain" description="HTH tetR-type" evidence="3">
    <location>
        <begin position="8"/>
        <end position="68"/>
    </location>
</feature>
<dbReference type="Pfam" id="PF00440">
    <property type="entry name" value="TetR_N"/>
    <property type="match status" value="1"/>
</dbReference>
<dbReference type="PANTHER" id="PTHR30328">
    <property type="entry name" value="TRANSCRIPTIONAL REPRESSOR"/>
    <property type="match status" value="1"/>
</dbReference>
<dbReference type="InterPro" id="IPR050109">
    <property type="entry name" value="HTH-type_TetR-like_transc_reg"/>
</dbReference>